<reference evidence="1" key="1">
    <citation type="submission" date="2020-03" db="EMBL/GenBank/DDBJ databases">
        <title>A high-quality chromosome-level genome assembly of a woody plant with both climbing and erect habits, Rhamnella rubrinervis.</title>
        <authorList>
            <person name="Lu Z."/>
            <person name="Yang Y."/>
            <person name="Zhu X."/>
            <person name="Sun Y."/>
        </authorList>
    </citation>
    <scope>NUCLEOTIDE SEQUENCE</scope>
    <source>
        <strain evidence="1">BYM</strain>
        <tissue evidence="1">Leaf</tissue>
    </source>
</reference>
<dbReference type="AlphaFoldDB" id="A0A8K0E8U9"/>
<dbReference type="Proteomes" id="UP000796880">
    <property type="component" value="Unassembled WGS sequence"/>
</dbReference>
<name>A0A8K0E8U9_9ROSA</name>
<dbReference type="EMBL" id="VOIH02000007">
    <property type="protein sequence ID" value="KAF3442053.1"/>
    <property type="molecule type" value="Genomic_DNA"/>
</dbReference>
<dbReference type="OrthoDB" id="815707at2759"/>
<organism evidence="1 2">
    <name type="scientific">Rhamnella rubrinervis</name>
    <dbReference type="NCBI Taxonomy" id="2594499"/>
    <lineage>
        <taxon>Eukaryota</taxon>
        <taxon>Viridiplantae</taxon>
        <taxon>Streptophyta</taxon>
        <taxon>Embryophyta</taxon>
        <taxon>Tracheophyta</taxon>
        <taxon>Spermatophyta</taxon>
        <taxon>Magnoliopsida</taxon>
        <taxon>eudicotyledons</taxon>
        <taxon>Gunneridae</taxon>
        <taxon>Pentapetalae</taxon>
        <taxon>rosids</taxon>
        <taxon>fabids</taxon>
        <taxon>Rosales</taxon>
        <taxon>Rhamnaceae</taxon>
        <taxon>rhamnoid group</taxon>
        <taxon>Rhamneae</taxon>
        <taxon>Rhamnella</taxon>
    </lineage>
</organism>
<protein>
    <submittedName>
        <fullName evidence="1">Uncharacterized protein</fullName>
    </submittedName>
</protein>
<proteinExistence type="predicted"/>
<keyword evidence="2" id="KW-1185">Reference proteome</keyword>
<accession>A0A8K0E8U9</accession>
<sequence length="187" mass="21149">MAQNMENPEEIHPTLFHGSFNIDAADGDQYLPSDGTWYQRTFFDELCEREGADHFASSPWNENGRAEETCEREQLPYSNGHGNFGDCWGGDHVSPGNEINGCGGESKKMVGEEERFDGHFSSYEDTENHTPAIDYDSWSSCDSWFLNREEQDPYDDSGVEAEATNSSLASHIEVCEGIFGYWPCLYR</sequence>
<comment type="caution">
    <text evidence="1">The sequence shown here is derived from an EMBL/GenBank/DDBJ whole genome shotgun (WGS) entry which is preliminary data.</text>
</comment>
<gene>
    <name evidence="1" type="ORF">FNV43_RR15969</name>
</gene>
<evidence type="ECO:0000313" key="2">
    <source>
        <dbReference type="Proteomes" id="UP000796880"/>
    </source>
</evidence>
<evidence type="ECO:0000313" key="1">
    <source>
        <dbReference type="EMBL" id="KAF3442053.1"/>
    </source>
</evidence>